<evidence type="ECO:0000256" key="2">
    <source>
        <dbReference type="ARBA" id="ARBA00006604"/>
    </source>
</evidence>
<dbReference type="InterPro" id="IPR035476">
    <property type="entry name" value="SIS_PGI_1"/>
</dbReference>
<reference evidence="11" key="1">
    <citation type="submission" date="2020-10" db="EMBL/GenBank/DDBJ databases">
        <authorList>
            <person name="Gilroy R."/>
        </authorList>
    </citation>
    <scope>NUCLEOTIDE SEQUENCE</scope>
    <source>
        <strain evidence="11">CHK165-10780</strain>
    </source>
</reference>
<keyword evidence="4 9" id="KW-0312">Gluconeogenesis</keyword>
<dbReference type="PRINTS" id="PR00662">
    <property type="entry name" value="G6PISOMERASE"/>
</dbReference>
<keyword evidence="10" id="KW-0472">Membrane</keyword>
<dbReference type="PANTHER" id="PTHR11469">
    <property type="entry name" value="GLUCOSE-6-PHOSPHATE ISOMERASE"/>
    <property type="match status" value="1"/>
</dbReference>
<dbReference type="InterPro" id="IPR035482">
    <property type="entry name" value="SIS_PGI_2"/>
</dbReference>
<evidence type="ECO:0000256" key="8">
    <source>
        <dbReference type="ARBA" id="ARBA00029321"/>
    </source>
</evidence>
<name>A0A9D0YZH7_9FIRM</name>
<dbReference type="PROSITE" id="PS51463">
    <property type="entry name" value="P_GLUCOSE_ISOMERASE_3"/>
    <property type="match status" value="1"/>
</dbReference>
<keyword evidence="7 9" id="KW-0413">Isomerase</keyword>
<evidence type="ECO:0000256" key="3">
    <source>
        <dbReference type="ARBA" id="ARBA00011952"/>
    </source>
</evidence>
<dbReference type="GO" id="GO:0006094">
    <property type="term" value="P:gluconeogenesis"/>
    <property type="evidence" value="ECO:0007669"/>
    <property type="project" value="UniProtKB-KW"/>
</dbReference>
<evidence type="ECO:0000256" key="6">
    <source>
        <dbReference type="ARBA" id="ARBA00023152"/>
    </source>
</evidence>
<evidence type="ECO:0000256" key="9">
    <source>
        <dbReference type="RuleBase" id="RU000612"/>
    </source>
</evidence>
<dbReference type="SUPFAM" id="SSF53697">
    <property type="entry name" value="SIS domain"/>
    <property type="match status" value="1"/>
</dbReference>
<dbReference type="PANTHER" id="PTHR11469:SF1">
    <property type="entry name" value="GLUCOSE-6-PHOSPHATE ISOMERASE"/>
    <property type="match status" value="1"/>
</dbReference>
<dbReference type="GO" id="GO:0006096">
    <property type="term" value="P:glycolytic process"/>
    <property type="evidence" value="ECO:0007669"/>
    <property type="project" value="UniProtKB-KW"/>
</dbReference>
<dbReference type="AlphaFoldDB" id="A0A9D0YZH7"/>
<evidence type="ECO:0000256" key="10">
    <source>
        <dbReference type="SAM" id="Phobius"/>
    </source>
</evidence>
<dbReference type="InterPro" id="IPR001672">
    <property type="entry name" value="G6P_Isomerase"/>
</dbReference>
<evidence type="ECO:0000256" key="5">
    <source>
        <dbReference type="ARBA" id="ARBA00022490"/>
    </source>
</evidence>
<dbReference type="EMBL" id="DVFU01000096">
    <property type="protein sequence ID" value="HIQ65066.1"/>
    <property type="molecule type" value="Genomic_DNA"/>
</dbReference>
<dbReference type="PROSITE" id="PS00174">
    <property type="entry name" value="P_GLUCOSE_ISOMERASE_2"/>
    <property type="match status" value="1"/>
</dbReference>
<dbReference type="Pfam" id="PF00342">
    <property type="entry name" value="PGI"/>
    <property type="match status" value="2"/>
</dbReference>
<evidence type="ECO:0000256" key="7">
    <source>
        <dbReference type="ARBA" id="ARBA00023235"/>
    </source>
</evidence>
<dbReference type="GO" id="GO:0051156">
    <property type="term" value="P:glucose 6-phosphate metabolic process"/>
    <property type="evidence" value="ECO:0007669"/>
    <property type="project" value="TreeGrafter"/>
</dbReference>
<proteinExistence type="inferred from homology"/>
<dbReference type="GO" id="GO:0048029">
    <property type="term" value="F:monosaccharide binding"/>
    <property type="evidence" value="ECO:0007669"/>
    <property type="project" value="TreeGrafter"/>
</dbReference>
<organism evidence="11 12">
    <name type="scientific">Candidatus Faecenecus gallistercoris</name>
    <dbReference type="NCBI Taxonomy" id="2840793"/>
    <lineage>
        <taxon>Bacteria</taxon>
        <taxon>Bacillati</taxon>
        <taxon>Bacillota</taxon>
        <taxon>Bacillota incertae sedis</taxon>
        <taxon>Candidatus Faecenecus</taxon>
    </lineage>
</organism>
<comment type="similarity">
    <text evidence="2 9">Belongs to the GPI family.</text>
</comment>
<dbReference type="GO" id="GO:0005829">
    <property type="term" value="C:cytosol"/>
    <property type="evidence" value="ECO:0007669"/>
    <property type="project" value="TreeGrafter"/>
</dbReference>
<keyword evidence="6 9" id="KW-0324">Glycolysis</keyword>
<reference evidence="11" key="2">
    <citation type="journal article" date="2021" name="PeerJ">
        <title>Extensive microbial diversity within the chicken gut microbiome revealed by metagenomics and culture.</title>
        <authorList>
            <person name="Gilroy R."/>
            <person name="Ravi A."/>
            <person name="Getino M."/>
            <person name="Pursley I."/>
            <person name="Horton D.L."/>
            <person name="Alikhan N.F."/>
            <person name="Baker D."/>
            <person name="Gharbi K."/>
            <person name="Hall N."/>
            <person name="Watson M."/>
            <person name="Adriaenssens E.M."/>
            <person name="Foster-Nyarko E."/>
            <person name="Jarju S."/>
            <person name="Secka A."/>
            <person name="Antonio M."/>
            <person name="Oren A."/>
            <person name="Chaudhuri R.R."/>
            <person name="La Ragione R."/>
            <person name="Hildebrand F."/>
            <person name="Pallen M.J."/>
        </authorList>
    </citation>
    <scope>NUCLEOTIDE SEQUENCE</scope>
    <source>
        <strain evidence="11">CHK165-10780</strain>
    </source>
</reference>
<accession>A0A9D0YZH7</accession>
<dbReference type="InterPro" id="IPR018189">
    <property type="entry name" value="Phosphoglucose_isomerase_CS"/>
</dbReference>
<protein>
    <recommendedName>
        <fullName evidence="3 9">Glucose-6-phosphate isomerase</fullName>
        <ecNumber evidence="3 9">5.3.1.9</ecNumber>
    </recommendedName>
</protein>
<evidence type="ECO:0000256" key="1">
    <source>
        <dbReference type="ARBA" id="ARBA00004926"/>
    </source>
</evidence>
<keyword evidence="5" id="KW-0963">Cytoplasm</keyword>
<dbReference type="Gene3D" id="3.40.50.10490">
    <property type="entry name" value="Glucose-6-phosphate isomerase like protein, domain 1"/>
    <property type="match status" value="2"/>
</dbReference>
<sequence length="399" mass="45641">MLKFDFATYTNSYIREDEIQAFLGNQEKTKNKLYQDSMAGWLNPDLDPSLLNQLVETGNYIRTNSDLLLVIGIGGSFMGAYALDQMFRRYYNDSHFEVIYAGWNLSSDYLNDLLAYISDKRVTVNVISKSGTTMEPSLAYEKVMEVMHQKYSEDELKKRVIVTTDKEKGALREEVNQKGYSSFIVPDNIGGRYSVLSPVGLLPLATIIDIRELLRGAKSAIRYIDQAYLYAVNRICLFNHHRYVENFVSYEPKMNYFLEWLKQLFGETEGKSNRGIFPTSTIYTRDLHSLGQFIQEGTPLLFETVLKVEEGTELLVAGRDMHEVNNITVDSVAKAHQVHTPTLMITLDRLDEYTIGEAIYFFMLSAAFSGYLFGVNPFDQPGVEAYKNEVRKNLKETTN</sequence>
<comment type="catalytic activity">
    <reaction evidence="8 9">
        <text>alpha-D-glucose 6-phosphate = beta-D-fructose 6-phosphate</text>
        <dbReference type="Rhea" id="RHEA:11816"/>
        <dbReference type="ChEBI" id="CHEBI:57634"/>
        <dbReference type="ChEBI" id="CHEBI:58225"/>
        <dbReference type="EC" id="5.3.1.9"/>
    </reaction>
</comment>
<dbReference type="InterPro" id="IPR046348">
    <property type="entry name" value="SIS_dom_sf"/>
</dbReference>
<dbReference type="FunFam" id="3.40.50.10490:FF:000016">
    <property type="entry name" value="Glucose-6-phosphate isomerase"/>
    <property type="match status" value="1"/>
</dbReference>
<dbReference type="Proteomes" id="UP000886725">
    <property type="component" value="Unassembled WGS sequence"/>
</dbReference>
<keyword evidence="10" id="KW-1133">Transmembrane helix</keyword>
<dbReference type="CDD" id="cd05015">
    <property type="entry name" value="SIS_PGI_1"/>
    <property type="match status" value="1"/>
</dbReference>
<dbReference type="CDD" id="cd05016">
    <property type="entry name" value="SIS_PGI_2"/>
    <property type="match status" value="1"/>
</dbReference>
<feature type="transmembrane region" description="Helical" evidence="10">
    <location>
        <begin position="353"/>
        <end position="373"/>
    </location>
</feature>
<dbReference type="PROSITE" id="PS00765">
    <property type="entry name" value="P_GLUCOSE_ISOMERASE_1"/>
    <property type="match status" value="1"/>
</dbReference>
<comment type="pathway">
    <text evidence="1 9">Carbohydrate degradation; glycolysis; D-glyceraldehyde 3-phosphate and glycerone phosphate from D-glucose: step 2/4.</text>
</comment>
<evidence type="ECO:0000313" key="11">
    <source>
        <dbReference type="EMBL" id="HIQ65066.1"/>
    </source>
</evidence>
<evidence type="ECO:0000256" key="4">
    <source>
        <dbReference type="ARBA" id="ARBA00022432"/>
    </source>
</evidence>
<dbReference type="GO" id="GO:0097367">
    <property type="term" value="F:carbohydrate derivative binding"/>
    <property type="evidence" value="ECO:0007669"/>
    <property type="project" value="InterPro"/>
</dbReference>
<dbReference type="GO" id="GO:0004347">
    <property type="term" value="F:glucose-6-phosphate isomerase activity"/>
    <property type="evidence" value="ECO:0007669"/>
    <property type="project" value="UniProtKB-EC"/>
</dbReference>
<dbReference type="EC" id="5.3.1.9" evidence="3 9"/>
<keyword evidence="10" id="KW-0812">Transmembrane</keyword>
<gene>
    <name evidence="11" type="ORF">IAC85_04930</name>
</gene>
<comment type="caution">
    <text evidence="11">The sequence shown here is derived from an EMBL/GenBank/DDBJ whole genome shotgun (WGS) entry which is preliminary data.</text>
</comment>
<evidence type="ECO:0000313" key="12">
    <source>
        <dbReference type="Proteomes" id="UP000886725"/>
    </source>
</evidence>